<dbReference type="InterPro" id="IPR050090">
    <property type="entry name" value="Tyrosine_recombinase_XerCD"/>
</dbReference>
<dbReference type="PROSITE" id="PS51900">
    <property type="entry name" value="CB"/>
    <property type="match status" value="1"/>
</dbReference>
<dbReference type="GO" id="GO:0003677">
    <property type="term" value="F:DNA binding"/>
    <property type="evidence" value="ECO:0007669"/>
    <property type="project" value="UniProtKB-UniRule"/>
</dbReference>
<dbReference type="SUPFAM" id="SSF56349">
    <property type="entry name" value="DNA breaking-rejoining enzymes"/>
    <property type="match status" value="1"/>
</dbReference>
<dbReference type="InterPro" id="IPR044068">
    <property type="entry name" value="CB"/>
</dbReference>
<feature type="domain" description="Core-binding (CB)" evidence="6">
    <location>
        <begin position="62"/>
        <end position="151"/>
    </location>
</feature>
<evidence type="ECO:0000256" key="4">
    <source>
        <dbReference type="PROSITE-ProRule" id="PRU01248"/>
    </source>
</evidence>
<dbReference type="InterPro" id="IPR011010">
    <property type="entry name" value="DNA_brk_join_enz"/>
</dbReference>
<dbReference type="PANTHER" id="PTHR30349">
    <property type="entry name" value="PHAGE INTEGRASE-RELATED"/>
    <property type="match status" value="1"/>
</dbReference>
<sequence>MSIRNLKDASDKPWICECYPNGREGKRIRKKFATRGEATAFELFTMKKVDDKPWLGEKVDNRRLSELIKRWHDLHGQQLTKPELRLRKLDLICSGMGDPIASKITVNDFANYRQMRLDGEIEDAQGKMNKVKPNTINHEHAYLNAVFSELKKLGEWTLPNPLEGISQFKIEDTELAFLYVEEIPIVLTECGNAEYEHLTTIVLICLATGCRWSEAEGLRGSQIAHNRITFVKTKGKKNRTVPIAQELADKIPRARGPLFRPCRRSFERAIKRTKLTFPDRQMTHILRHTFASHFMMNGGNILVLKQILGHSDIKDTMRYAHFAPDHLDDAITKNPIAELLRKSEIAN</sequence>
<organism evidence="7 8">
    <name type="scientific">Shewanella hanedai</name>
    <name type="common">Alteromonas hanedai</name>
    <dbReference type="NCBI Taxonomy" id="25"/>
    <lineage>
        <taxon>Bacteria</taxon>
        <taxon>Pseudomonadati</taxon>
        <taxon>Pseudomonadota</taxon>
        <taxon>Gammaproteobacteria</taxon>
        <taxon>Alteromonadales</taxon>
        <taxon>Shewanellaceae</taxon>
        <taxon>Shewanella</taxon>
    </lineage>
</organism>
<dbReference type="Proteomes" id="UP000318126">
    <property type="component" value="Unassembled WGS sequence"/>
</dbReference>
<evidence type="ECO:0000313" key="8">
    <source>
        <dbReference type="Proteomes" id="UP000318126"/>
    </source>
</evidence>
<dbReference type="PROSITE" id="PS51898">
    <property type="entry name" value="TYR_RECOMBINASE"/>
    <property type="match status" value="1"/>
</dbReference>
<dbReference type="CDD" id="cd00796">
    <property type="entry name" value="INT_Rci_Hp1_C"/>
    <property type="match status" value="1"/>
</dbReference>
<keyword evidence="2 4" id="KW-0238">DNA-binding</keyword>
<dbReference type="Gene3D" id="1.10.443.10">
    <property type="entry name" value="Intergrase catalytic core"/>
    <property type="match status" value="1"/>
</dbReference>
<dbReference type="RefSeq" id="WP_144040984.1">
    <property type="nucleotide sequence ID" value="NZ_BMPL01000011.1"/>
</dbReference>
<protein>
    <submittedName>
        <fullName evidence="7">Tyrosine-type recombinase/integrase</fullName>
    </submittedName>
</protein>
<dbReference type="Pfam" id="PF24624">
    <property type="entry name" value="Int_N"/>
    <property type="match status" value="1"/>
</dbReference>
<evidence type="ECO:0000256" key="3">
    <source>
        <dbReference type="ARBA" id="ARBA00023172"/>
    </source>
</evidence>
<feature type="domain" description="Tyr recombinase" evidence="5">
    <location>
        <begin position="173"/>
        <end position="332"/>
    </location>
</feature>
<dbReference type="PANTHER" id="PTHR30349:SF93">
    <property type="entry name" value="FELS-2 PROPHAGE PROTEIN"/>
    <property type="match status" value="1"/>
</dbReference>
<dbReference type="InterPro" id="IPR057084">
    <property type="entry name" value="Int_N"/>
</dbReference>
<evidence type="ECO:0000256" key="2">
    <source>
        <dbReference type="ARBA" id="ARBA00023125"/>
    </source>
</evidence>
<dbReference type="GO" id="GO:0015074">
    <property type="term" value="P:DNA integration"/>
    <property type="evidence" value="ECO:0007669"/>
    <property type="project" value="UniProtKB-KW"/>
</dbReference>
<dbReference type="GO" id="GO:0006310">
    <property type="term" value="P:DNA recombination"/>
    <property type="evidence" value="ECO:0007669"/>
    <property type="project" value="UniProtKB-KW"/>
</dbReference>
<comment type="caution">
    <text evidence="7">The sequence shown here is derived from an EMBL/GenBank/DDBJ whole genome shotgun (WGS) entry which is preliminary data.</text>
</comment>
<dbReference type="InterPro" id="IPR002104">
    <property type="entry name" value="Integrase_catalytic"/>
</dbReference>
<keyword evidence="8" id="KW-1185">Reference proteome</keyword>
<keyword evidence="3" id="KW-0233">DNA recombination</keyword>
<name>A0A553JM54_SHEHA</name>
<dbReference type="OrthoDB" id="9795573at2"/>
<gene>
    <name evidence="7" type="ORF">FN961_14960</name>
</gene>
<evidence type="ECO:0000256" key="1">
    <source>
        <dbReference type="ARBA" id="ARBA00022908"/>
    </source>
</evidence>
<proteinExistence type="predicted"/>
<dbReference type="AlphaFoldDB" id="A0A553JM54"/>
<reference evidence="8" key="1">
    <citation type="submission" date="2019-07" db="EMBL/GenBank/DDBJ databases">
        <title>Shewanella sp. YLB-08 draft genomic sequence.</title>
        <authorList>
            <person name="Yu L."/>
        </authorList>
    </citation>
    <scope>NUCLEOTIDE SEQUENCE [LARGE SCALE GENOMIC DNA]</scope>
    <source>
        <strain evidence="8">JCM 20706</strain>
    </source>
</reference>
<evidence type="ECO:0000313" key="7">
    <source>
        <dbReference type="EMBL" id="TRY13538.1"/>
    </source>
</evidence>
<accession>A0A553JM54</accession>
<evidence type="ECO:0000259" key="5">
    <source>
        <dbReference type="PROSITE" id="PS51898"/>
    </source>
</evidence>
<dbReference type="EMBL" id="VKGK01000018">
    <property type="protein sequence ID" value="TRY13538.1"/>
    <property type="molecule type" value="Genomic_DNA"/>
</dbReference>
<keyword evidence="1" id="KW-0229">DNA integration</keyword>
<evidence type="ECO:0000259" key="6">
    <source>
        <dbReference type="PROSITE" id="PS51900"/>
    </source>
</evidence>
<dbReference type="InterPro" id="IPR013762">
    <property type="entry name" value="Integrase-like_cat_sf"/>
</dbReference>
<dbReference type="Pfam" id="PF00589">
    <property type="entry name" value="Phage_integrase"/>
    <property type="match status" value="2"/>
</dbReference>